<comment type="caution">
    <text evidence="1">The sequence shown here is derived from an EMBL/GenBank/DDBJ whole genome shotgun (WGS) entry which is preliminary data.</text>
</comment>
<sequence>MDLNHVTQTVATVAQELVKTANLKSGDILVVGCSSSEIL</sequence>
<evidence type="ECO:0000313" key="1">
    <source>
        <dbReference type="EMBL" id="EJW91909.1"/>
    </source>
</evidence>
<accession>J9FX10</accession>
<organism evidence="1">
    <name type="scientific">gut metagenome</name>
    <dbReference type="NCBI Taxonomy" id="749906"/>
    <lineage>
        <taxon>unclassified sequences</taxon>
        <taxon>metagenomes</taxon>
        <taxon>organismal metagenomes</taxon>
    </lineage>
</organism>
<dbReference type="EMBL" id="AMCI01007869">
    <property type="protein sequence ID" value="EJW91909.1"/>
    <property type="molecule type" value="Genomic_DNA"/>
</dbReference>
<dbReference type="InterPro" id="IPR006340">
    <property type="entry name" value="DUF436"/>
</dbReference>
<dbReference type="Pfam" id="PF04260">
    <property type="entry name" value="DUF436"/>
    <property type="match status" value="1"/>
</dbReference>
<evidence type="ECO:0008006" key="2">
    <source>
        <dbReference type="Google" id="ProtNLM"/>
    </source>
</evidence>
<feature type="non-terminal residue" evidence="1">
    <location>
        <position position="39"/>
    </location>
</feature>
<proteinExistence type="predicted"/>
<dbReference type="InterPro" id="IPR028345">
    <property type="entry name" value="Antibiotic_NAT-like"/>
</dbReference>
<gene>
    <name evidence="1" type="ORF">EVA_19984</name>
</gene>
<name>J9FX10_9ZZZZ</name>
<dbReference type="Gene3D" id="3.40.50.10360">
    <property type="entry name" value="Hypothetical protein TT1679"/>
    <property type="match status" value="1"/>
</dbReference>
<dbReference type="SUPFAM" id="SSF110710">
    <property type="entry name" value="TTHA0583/YokD-like"/>
    <property type="match status" value="1"/>
</dbReference>
<reference evidence="1" key="1">
    <citation type="journal article" date="2012" name="PLoS ONE">
        <title>Gene sets for utilization of primary and secondary nutrition supplies in the distal gut of endangered iberian lynx.</title>
        <authorList>
            <person name="Alcaide M."/>
            <person name="Messina E."/>
            <person name="Richter M."/>
            <person name="Bargiela R."/>
            <person name="Peplies J."/>
            <person name="Huws S.A."/>
            <person name="Newbold C.J."/>
            <person name="Golyshin P.N."/>
            <person name="Simon M.A."/>
            <person name="Lopez G."/>
            <person name="Yakimov M.M."/>
            <person name="Ferrer M."/>
        </authorList>
    </citation>
    <scope>NUCLEOTIDE SEQUENCE</scope>
</reference>
<dbReference type="AlphaFoldDB" id="J9FX10"/>
<protein>
    <recommendedName>
        <fullName evidence="2">TIGR01440 family protein</fullName>
    </recommendedName>
</protein>